<keyword evidence="2" id="KW-1185">Reference proteome</keyword>
<dbReference type="Proteomes" id="UP000183567">
    <property type="component" value="Unassembled WGS sequence"/>
</dbReference>
<dbReference type="AlphaFoldDB" id="A0A1J8Q496"/>
<gene>
    <name evidence="1" type="ORF">AZE42_11012</name>
</gene>
<evidence type="ECO:0000313" key="1">
    <source>
        <dbReference type="EMBL" id="OJA15869.1"/>
    </source>
</evidence>
<reference evidence="1 2" key="1">
    <citation type="submission" date="2016-03" db="EMBL/GenBank/DDBJ databases">
        <title>Comparative genomics of the ectomycorrhizal sister species Rhizopogon vinicolor and Rhizopogon vesiculosus (Basidiomycota: Boletales) reveals a divergence of the mating type B locus.</title>
        <authorList>
            <person name="Mujic A.B."/>
            <person name="Kuo A."/>
            <person name="Tritt A."/>
            <person name="Lipzen A."/>
            <person name="Chen C."/>
            <person name="Johnson J."/>
            <person name="Sharma A."/>
            <person name="Barry K."/>
            <person name="Grigoriev I.V."/>
            <person name="Spatafora J.W."/>
        </authorList>
    </citation>
    <scope>NUCLEOTIDE SEQUENCE [LARGE SCALE GENOMIC DNA]</scope>
    <source>
        <strain evidence="1 2">AM-OR11-056</strain>
    </source>
</reference>
<evidence type="ECO:0000313" key="2">
    <source>
        <dbReference type="Proteomes" id="UP000183567"/>
    </source>
</evidence>
<name>A0A1J8Q496_9AGAM</name>
<proteinExistence type="predicted"/>
<protein>
    <submittedName>
        <fullName evidence="1">Uncharacterized protein</fullName>
    </submittedName>
</protein>
<comment type="caution">
    <text evidence="1">The sequence shown here is derived from an EMBL/GenBank/DDBJ whole genome shotgun (WGS) entry which is preliminary data.</text>
</comment>
<accession>A0A1J8Q496</accession>
<organism evidence="1 2">
    <name type="scientific">Rhizopogon vesiculosus</name>
    <dbReference type="NCBI Taxonomy" id="180088"/>
    <lineage>
        <taxon>Eukaryota</taxon>
        <taxon>Fungi</taxon>
        <taxon>Dikarya</taxon>
        <taxon>Basidiomycota</taxon>
        <taxon>Agaricomycotina</taxon>
        <taxon>Agaricomycetes</taxon>
        <taxon>Agaricomycetidae</taxon>
        <taxon>Boletales</taxon>
        <taxon>Suillineae</taxon>
        <taxon>Rhizopogonaceae</taxon>
        <taxon>Rhizopogon</taxon>
    </lineage>
</organism>
<dbReference type="EMBL" id="LVVM01002823">
    <property type="protein sequence ID" value="OJA15869.1"/>
    <property type="molecule type" value="Genomic_DNA"/>
</dbReference>
<dbReference type="OrthoDB" id="2649935at2759"/>
<sequence>MATPGRLPNTLQEFCSMGTPCSIDSWKYSVWKQAWGGSSGITSLAVQVGQYEYPITPDMPTRCWVMKQSHPDEFGSFGISDVFVRKSYLDITRSMIQFYEEDLVNWTNEAEAEAEVEMNEAAMKEEGATKEEAKDNFLRKSYLDITRSMIQFYKDLVNWTNEAEAEVEMNDTAMKEEAMNEEVKDNFPNPFEGFQTKNRMITIVSGYSNSGKTVFLWFLLRCRLQAKLPTILQVDVDTFSLFSEFGVHQFKGSPWDLEDAPRLSRIQPDIWCLVDANAANPTPAPFLQWSHLSIVEACNIAPEWREKVNLEWMAYDMPQFTPGENTAVCSLQPWPAGKFLYLAVKGRT</sequence>